<feature type="compositionally biased region" description="Basic and acidic residues" evidence="1">
    <location>
        <begin position="198"/>
        <end position="211"/>
    </location>
</feature>
<dbReference type="PANTHER" id="PTHR23171:SF17">
    <property type="entry name" value="TUFTELIN"/>
    <property type="match status" value="1"/>
</dbReference>
<feature type="region of interest" description="Disordered" evidence="1">
    <location>
        <begin position="134"/>
        <end position="182"/>
    </location>
</feature>
<dbReference type="GO" id="GO:0035556">
    <property type="term" value="P:intracellular signal transduction"/>
    <property type="evidence" value="ECO:0007669"/>
    <property type="project" value="TreeGrafter"/>
</dbReference>
<proteinExistence type="predicted"/>
<feature type="compositionally biased region" description="Polar residues" evidence="1">
    <location>
        <begin position="213"/>
        <end position="223"/>
    </location>
</feature>
<organism evidence="2 3">
    <name type="scientific">Aldrovandia affinis</name>
    <dbReference type="NCBI Taxonomy" id="143900"/>
    <lineage>
        <taxon>Eukaryota</taxon>
        <taxon>Metazoa</taxon>
        <taxon>Chordata</taxon>
        <taxon>Craniata</taxon>
        <taxon>Vertebrata</taxon>
        <taxon>Euteleostomi</taxon>
        <taxon>Actinopterygii</taxon>
        <taxon>Neopterygii</taxon>
        <taxon>Teleostei</taxon>
        <taxon>Notacanthiformes</taxon>
        <taxon>Halosauridae</taxon>
        <taxon>Aldrovandia</taxon>
    </lineage>
</organism>
<evidence type="ECO:0000313" key="3">
    <source>
        <dbReference type="Proteomes" id="UP001221898"/>
    </source>
</evidence>
<dbReference type="PANTHER" id="PTHR23171">
    <property type="entry name" value="GDOWN1"/>
    <property type="match status" value="1"/>
</dbReference>
<protein>
    <recommendedName>
        <fullName evidence="4">Tuftelin</fullName>
    </recommendedName>
</protein>
<dbReference type="InterPro" id="IPR051375">
    <property type="entry name" value="Tuftelin_GRINL1A/MYZAP/CCD68"/>
</dbReference>
<dbReference type="SUPFAM" id="SSF57997">
    <property type="entry name" value="Tropomyosin"/>
    <property type="match status" value="1"/>
</dbReference>
<keyword evidence="3" id="KW-1185">Reference proteome</keyword>
<reference evidence="2" key="1">
    <citation type="journal article" date="2023" name="Science">
        <title>Genome structures resolve the early diversification of teleost fishes.</title>
        <authorList>
            <person name="Parey E."/>
            <person name="Louis A."/>
            <person name="Montfort J."/>
            <person name="Bouchez O."/>
            <person name="Roques C."/>
            <person name="Iampietro C."/>
            <person name="Lluch J."/>
            <person name="Castinel A."/>
            <person name="Donnadieu C."/>
            <person name="Desvignes T."/>
            <person name="Floi Bucao C."/>
            <person name="Jouanno E."/>
            <person name="Wen M."/>
            <person name="Mejri S."/>
            <person name="Dirks R."/>
            <person name="Jansen H."/>
            <person name="Henkel C."/>
            <person name="Chen W.J."/>
            <person name="Zahm M."/>
            <person name="Cabau C."/>
            <person name="Klopp C."/>
            <person name="Thompson A.W."/>
            <person name="Robinson-Rechavi M."/>
            <person name="Braasch I."/>
            <person name="Lecointre G."/>
            <person name="Bobe J."/>
            <person name="Postlethwait J.H."/>
            <person name="Berthelot C."/>
            <person name="Roest Crollius H."/>
            <person name="Guiguen Y."/>
        </authorList>
    </citation>
    <scope>NUCLEOTIDE SEQUENCE</scope>
    <source>
        <strain evidence="2">NC1722</strain>
    </source>
</reference>
<dbReference type="AlphaFoldDB" id="A0AAD7RGD0"/>
<gene>
    <name evidence="2" type="ORF">AAFF_G00215000</name>
</gene>
<evidence type="ECO:0008006" key="4">
    <source>
        <dbReference type="Google" id="ProtNLM"/>
    </source>
</evidence>
<evidence type="ECO:0000256" key="1">
    <source>
        <dbReference type="SAM" id="MobiDB-lite"/>
    </source>
</evidence>
<sequence>MNGITRSLCTVEDIRKDDKATAGCRRLRLTLHDQSQPIRTPEQPRSKPIGRAFALVQPSNERQPLKFDPIKPTEEKVEVIKVYLEGRKQEQARDQQNPKMLSDEVSQIQECNTAVSLQVRYCLKTLREVMAARNKKGEQKFPPNGYRVHFPSSQSAMSSPKEGGTPPQGVAEKQDWEDEQESARLREVSKRLYGQLQETEKKHQEERERLQAESGQYRQQLSEQAERLLRAEEGVESRDQRIDELQRLLTGMEKESAALQEKMRGSEGELLQLRVQEAEGRSEAERSEQLEKELAILKEKIHHLDDMLKSQQRKVRHMIEQLQNSRTVIQERDRVIRDLEEKVAFLQAENRELQDQMDYYIGGQRSYLSSEQRPQIVYSKPIRPSTHSNKSLPFIKVIEIKS</sequence>
<dbReference type="Proteomes" id="UP001221898">
    <property type="component" value="Unassembled WGS sequence"/>
</dbReference>
<accession>A0AAD7RGD0</accession>
<comment type="caution">
    <text evidence="2">The sequence shown here is derived from an EMBL/GenBank/DDBJ whole genome shotgun (WGS) entry which is preliminary data.</text>
</comment>
<dbReference type="EMBL" id="JAINUG010000285">
    <property type="protein sequence ID" value="KAJ8383813.1"/>
    <property type="molecule type" value="Genomic_DNA"/>
</dbReference>
<feature type="region of interest" description="Disordered" evidence="1">
    <location>
        <begin position="197"/>
        <end position="225"/>
    </location>
</feature>
<name>A0AAD7RGD0_9TELE</name>
<evidence type="ECO:0000313" key="2">
    <source>
        <dbReference type="EMBL" id="KAJ8383813.1"/>
    </source>
</evidence>